<protein>
    <submittedName>
        <fullName evidence="2">Glycosyltransferase</fullName>
    </submittedName>
</protein>
<evidence type="ECO:0000313" key="3">
    <source>
        <dbReference type="Proteomes" id="UP000645966"/>
    </source>
</evidence>
<comment type="caution">
    <text evidence="2">The sequence shown here is derived from an EMBL/GenBank/DDBJ whole genome shotgun (WGS) entry which is preliminary data.</text>
</comment>
<organism evidence="2 3">
    <name type="scientific">Corynebacterium meridianum</name>
    <dbReference type="NCBI Taxonomy" id="2765363"/>
    <lineage>
        <taxon>Bacteria</taxon>
        <taxon>Bacillati</taxon>
        <taxon>Actinomycetota</taxon>
        <taxon>Actinomycetes</taxon>
        <taxon>Mycobacteriales</taxon>
        <taxon>Corynebacteriaceae</taxon>
        <taxon>Corynebacterium</taxon>
    </lineage>
</organism>
<reference evidence="2" key="1">
    <citation type="submission" date="2020-12" db="EMBL/GenBank/DDBJ databases">
        <title>Genome public.</title>
        <authorList>
            <person name="Sun Q."/>
        </authorList>
    </citation>
    <scope>NUCLEOTIDE SEQUENCE</scope>
    <source>
        <strain evidence="2">CCM 8863</strain>
    </source>
</reference>
<dbReference type="Proteomes" id="UP000645966">
    <property type="component" value="Unassembled WGS sequence"/>
</dbReference>
<dbReference type="Gene3D" id="3.90.550.10">
    <property type="entry name" value="Spore Coat Polysaccharide Biosynthesis Protein SpsA, Chain A"/>
    <property type="match status" value="1"/>
</dbReference>
<dbReference type="AlphaFoldDB" id="A0A934I855"/>
<feature type="domain" description="Spore protein YkvP/CgeB glycosyl transferase-like" evidence="1">
    <location>
        <begin position="304"/>
        <end position="424"/>
    </location>
</feature>
<sequence length="664" mass="74739">MTRTPLTERIKRHAKDGDLWSVSRRYMRKKILERHDSILSLPSLAERLGSAMAESPLTPMLPAGIRNALPEMARHGRPDPALQMNFVGKLRPWSQVPRRVQRDIRAAVILDDFSARAFEFEWNQINLKPGSWRQQFDSHHPDILFVESTWNGADGSWSGGMMRSLLPCLRDIVSHARSQNIPTVFWNKEDPPHYRDFLPVARLFDYVFTTDAERIPAYIGDLGHDRVAVLPFAAQPSMHNPRRPLRGYASRDVAFAGSYFRHKFPERRAQMDLLLGAAVDASSDMTYGLEIFSRFLGLDERYQFPEPLNEHVIGSVDYDRMVSAYHLYKVFLNVNSVVDSPTMCSRRIFELIASGAAVVSTESAAIERFFPATEVSVVSDAATANSMIRALVRNPVLRERMVHRGQRRIWREHTYGHRVDTILQRCGLGDKAKTRPTVSTLVSTNRPGQLDHVLDTVASMNGVEGLQVQLCLLTHGFEVDESFPERAADLGLTNTVLLHEPAETSLGACYNKLVQAASGDVVAKIDDDDLYGPQYLSDQIYALDYSGADVVGKQAHYMWIEASDCTSIVSPEREHKNTQFVAGPTIVTWRSTALATPFADLDKGEDTQFLKDIVDSGGAIYSADRYNFVRVRGSHGHTWNLSDWELLAKSDVVVNGCPRDQIFF</sequence>
<dbReference type="SUPFAM" id="SSF53448">
    <property type="entry name" value="Nucleotide-diphospho-sugar transferases"/>
    <property type="match status" value="1"/>
</dbReference>
<proteinExistence type="predicted"/>
<dbReference type="EMBL" id="JAEIOS010000015">
    <property type="protein sequence ID" value="MBI8990137.1"/>
    <property type="molecule type" value="Genomic_DNA"/>
</dbReference>
<accession>A0A934I855</accession>
<gene>
    <name evidence="2" type="ORF">JDV75_10285</name>
</gene>
<name>A0A934I855_9CORY</name>
<dbReference type="Pfam" id="PF13524">
    <property type="entry name" value="Glyco_trans_1_2"/>
    <property type="match status" value="1"/>
</dbReference>
<evidence type="ECO:0000313" key="2">
    <source>
        <dbReference type="EMBL" id="MBI8990137.1"/>
    </source>
</evidence>
<dbReference type="Gene3D" id="3.40.50.2000">
    <property type="entry name" value="Glycogen Phosphorylase B"/>
    <property type="match status" value="1"/>
</dbReference>
<keyword evidence="3" id="KW-1185">Reference proteome</keyword>
<dbReference type="SUPFAM" id="SSF53756">
    <property type="entry name" value="UDP-Glycosyltransferase/glycogen phosphorylase"/>
    <property type="match status" value="1"/>
</dbReference>
<dbReference type="InterPro" id="IPR055259">
    <property type="entry name" value="YkvP/CgeB_Glyco_trans-like"/>
</dbReference>
<evidence type="ECO:0000259" key="1">
    <source>
        <dbReference type="Pfam" id="PF13524"/>
    </source>
</evidence>
<dbReference type="InterPro" id="IPR029044">
    <property type="entry name" value="Nucleotide-diphossugar_trans"/>
</dbReference>
<dbReference type="CDD" id="cd00761">
    <property type="entry name" value="Glyco_tranf_GTA_type"/>
    <property type="match status" value="1"/>
</dbReference>
<dbReference type="RefSeq" id="WP_198739159.1">
    <property type="nucleotide sequence ID" value="NZ_JAEIOS010000015.1"/>
</dbReference>